<accession>L0H060</accession>
<dbReference type="Proteomes" id="UP000010816">
    <property type="component" value="Chromosome"/>
</dbReference>
<dbReference type="RefSeq" id="WP_015281131.1">
    <property type="nucleotide sequence ID" value="NC_019940.1"/>
</dbReference>
<proteinExistence type="predicted"/>
<gene>
    <name evidence="1" type="ORF">Thimo_2249</name>
</gene>
<dbReference type="EMBL" id="CP003051">
    <property type="protein sequence ID" value="AGA90995.1"/>
    <property type="molecule type" value="Genomic_DNA"/>
</dbReference>
<keyword evidence="2" id="KW-1185">Reference proteome</keyword>
<evidence type="ECO:0000313" key="1">
    <source>
        <dbReference type="EMBL" id="AGA90995.1"/>
    </source>
</evidence>
<sequence length="242" mass="27933">MNDIPKLSSIISLIASNGENQLKWGLPEPWLHAEVFSELSKQAPDTGWQPFDAELPYLTYFPVSLPKPENRNWKEDGAFKYVDLYLRSEDSQRWCWIEFKVRHPDEPNRELKGAKSALDAMAKDFVGLAGMNIERTASNWVDPDGSIDSYWLRNILSPQAENLRVGAHCFVSVFLQLRTSLHPKFFSVNAIRERIQSWHKNRCKQSLCAWGVPTYDIELKERVAGEHSLVICRSNWVKANER</sequence>
<evidence type="ECO:0000313" key="2">
    <source>
        <dbReference type="Proteomes" id="UP000010816"/>
    </source>
</evidence>
<dbReference type="AlphaFoldDB" id="L0H060"/>
<dbReference type="KEGG" id="tmb:Thimo_2249"/>
<dbReference type="HOGENOM" id="CLU_1146774_0_0_6"/>
<reference evidence="1 2" key="1">
    <citation type="submission" date="2011-09" db="EMBL/GenBank/DDBJ databases">
        <title>Complete sequence of chromosome of Thioflavicoccus mobilis 8321.</title>
        <authorList>
            <consortium name="US DOE Joint Genome Institute"/>
            <person name="Lucas S."/>
            <person name="Han J."/>
            <person name="Lapidus A."/>
            <person name="Cheng J.-F."/>
            <person name="Goodwin L."/>
            <person name="Pitluck S."/>
            <person name="Peters L."/>
            <person name="Ovchinnikova G."/>
            <person name="Lu M."/>
            <person name="Detter J.C."/>
            <person name="Han C."/>
            <person name="Tapia R."/>
            <person name="Land M."/>
            <person name="Hauser L."/>
            <person name="Kyrpides N."/>
            <person name="Ivanova N."/>
            <person name="Pagani I."/>
            <person name="Vogl K."/>
            <person name="Liu Z."/>
            <person name="Imhoff J."/>
            <person name="Thiel V."/>
            <person name="Frigaard N.-U."/>
            <person name="Bryant D."/>
            <person name="Woyke T."/>
        </authorList>
    </citation>
    <scope>NUCLEOTIDE SEQUENCE [LARGE SCALE GENOMIC DNA]</scope>
    <source>
        <strain evidence="1 2">8321</strain>
    </source>
</reference>
<organism evidence="1 2">
    <name type="scientific">Thioflavicoccus mobilis 8321</name>
    <dbReference type="NCBI Taxonomy" id="765912"/>
    <lineage>
        <taxon>Bacteria</taxon>
        <taxon>Pseudomonadati</taxon>
        <taxon>Pseudomonadota</taxon>
        <taxon>Gammaproteobacteria</taxon>
        <taxon>Chromatiales</taxon>
        <taxon>Chromatiaceae</taxon>
        <taxon>Thioflavicoccus</taxon>
    </lineage>
</organism>
<name>L0H060_9GAMM</name>
<protein>
    <submittedName>
        <fullName evidence="1">Uncharacterized protein</fullName>
    </submittedName>
</protein>